<dbReference type="CDD" id="cd14319">
    <property type="entry name" value="UBA_NBR1"/>
    <property type="match status" value="1"/>
</dbReference>
<dbReference type="Gene3D" id="1.10.8.10">
    <property type="entry name" value="DNA helicase RuvA subunit, C-terminal domain"/>
    <property type="match status" value="1"/>
</dbReference>
<evidence type="ECO:0000256" key="7">
    <source>
        <dbReference type="SAM" id="MobiDB-lite"/>
    </source>
</evidence>
<reference evidence="11 12" key="1">
    <citation type="submission" date="2019-12" db="EMBL/GenBank/DDBJ databases">
        <authorList>
            <person name="Alioto T."/>
            <person name="Alioto T."/>
            <person name="Gomez Garrido J."/>
        </authorList>
    </citation>
    <scope>NUCLEOTIDE SEQUENCE [LARGE SCALE GENOMIC DNA]</scope>
</reference>
<dbReference type="GO" id="GO:0031410">
    <property type="term" value="C:cytoplasmic vesicle"/>
    <property type="evidence" value="ECO:0007669"/>
    <property type="project" value="UniProtKB-KW"/>
</dbReference>
<dbReference type="InterPro" id="IPR015940">
    <property type="entry name" value="UBA"/>
</dbReference>
<dbReference type="SUPFAM" id="SSF57850">
    <property type="entry name" value="RING/U-box"/>
    <property type="match status" value="1"/>
</dbReference>
<accession>A0A8S0UTC1</accession>
<feature type="region of interest" description="Disordered" evidence="7">
    <location>
        <begin position="311"/>
        <end position="355"/>
    </location>
</feature>
<dbReference type="Pfam" id="PF16158">
    <property type="entry name" value="N_BRCA1_IG"/>
    <property type="match status" value="1"/>
</dbReference>
<comment type="subcellular location">
    <subcellularLocation>
        <location evidence="1">Cytoplasmic vesicle</location>
        <location evidence="1">Autophagosome</location>
    </subcellularLocation>
</comment>
<dbReference type="OrthoDB" id="661148at2759"/>
<dbReference type="InterPro" id="IPR000270">
    <property type="entry name" value="PB1_dom"/>
</dbReference>
<keyword evidence="4" id="KW-0862">Zinc</keyword>
<dbReference type="SUPFAM" id="SSF54277">
    <property type="entry name" value="CAD &amp; PB1 domains"/>
    <property type="match status" value="1"/>
</dbReference>
<sequence length="805" mass="87656">METSTIVIKAKYGDMLRRFNAQIVDKELYLNIDGLREKICSLFNFVPDTEFTLTYIDEDGDVVTIVNDDDLHDVVRQALNPLRITVKVNTEQNGREYARSSGSSTPLRLPRVQQPFRKLNANVSEILKSVPEPLCETLLKLSTELSSKTSSSAPGIAELAVYFSKIGLSYLDQLSESKSEVQSCTPSEVPESSSAARETKDLNSSKPEECSLRINEGLPKFKPGGALGNNELKPGNTIASSTDPLPLEVPGLKAVDAAIGSLNFDVGYPNNESLHESSHLDPKPRVVAATVDKKKKLKKIIQCYEEAPLASSSPPLVANDVPIQKGVDKPSEPQVGPKPSNVGSSTGNADPTKWGHPVGGINYLVESGSENSPVSQFGRGSLNKTPLFGMPLRNDSAAPPYSSIPPLMSIIQNDASRSIVHLGVSCDGCGSHPITGPRFKSKVKYNYDLCQICFLKMGNVSDYIRIAHEGDHQYPTSIKELYGHHAKDRVIFSGCNDRMGIAKLDSRFIQDVNIFDETVMAPLTPFTKIWRMGNIGASAWPQKTQLVWTGGDRLSNAFPVEVEIPSGGLPVGQEIDVAVDFVAPELPGRYISHWQMASPSGVQFGAHIWVHIQVVASKEAMSHESVHGLNLNLPPLSYPLSDPEIINVGPGTMVHGRQFVPTNSNKPVESVELLVDAQPNEEQDAKFPINDILFVGDGESSSISTVPSSTFSYPIVDLSEVVPALPSPSQALLSVAPPSIGTVQASVQEVSEKYEVEEKLLKELAEMGFIQVDLNKEILKINEYNLEQTVDHLCRIADLDSVLYP</sequence>
<dbReference type="InterPro" id="IPR053793">
    <property type="entry name" value="PB1-like"/>
</dbReference>
<dbReference type="CDD" id="cd06398">
    <property type="entry name" value="PB1_Joka2"/>
    <property type="match status" value="1"/>
</dbReference>
<dbReference type="Pfam" id="PF00564">
    <property type="entry name" value="PB1"/>
    <property type="match status" value="1"/>
</dbReference>
<feature type="region of interest" description="Disordered" evidence="7">
    <location>
        <begin position="180"/>
        <end position="209"/>
    </location>
</feature>
<comment type="caution">
    <text evidence="11">The sequence shown here is derived from an EMBL/GenBank/DDBJ whole genome shotgun (WGS) entry which is preliminary data.</text>
</comment>
<dbReference type="Proteomes" id="UP000594638">
    <property type="component" value="Unassembled WGS sequence"/>
</dbReference>
<dbReference type="InterPro" id="IPR056893">
    <property type="entry name" value="UBA_Nbr1_C"/>
</dbReference>
<protein>
    <submittedName>
        <fullName evidence="11">NBR1 homolog</fullName>
    </submittedName>
</protein>
<name>A0A8S0UTC1_OLEEU</name>
<evidence type="ECO:0000256" key="5">
    <source>
        <dbReference type="ARBA" id="ARBA00023329"/>
    </source>
</evidence>
<dbReference type="Pfam" id="PF00569">
    <property type="entry name" value="ZZ"/>
    <property type="match status" value="1"/>
</dbReference>
<feature type="compositionally biased region" description="Basic and acidic residues" evidence="7">
    <location>
        <begin position="197"/>
        <end position="209"/>
    </location>
</feature>
<keyword evidence="3 6" id="KW-0863">Zinc-finger</keyword>
<feature type="domain" description="PB1" evidence="10">
    <location>
        <begin position="5"/>
        <end position="89"/>
    </location>
</feature>
<feature type="domain" description="UBA" evidence="8">
    <location>
        <begin position="755"/>
        <end position="793"/>
    </location>
</feature>
<dbReference type="Gramene" id="OE9A039580T1">
    <property type="protein sequence ID" value="OE9A039580C1"/>
    <property type="gene ID" value="OE9A039580"/>
</dbReference>
<evidence type="ECO:0000259" key="8">
    <source>
        <dbReference type="PROSITE" id="PS50030"/>
    </source>
</evidence>
<evidence type="ECO:0000259" key="10">
    <source>
        <dbReference type="PROSITE" id="PS51745"/>
    </source>
</evidence>
<organism evidence="11 12">
    <name type="scientific">Olea europaea subsp. europaea</name>
    <dbReference type="NCBI Taxonomy" id="158383"/>
    <lineage>
        <taxon>Eukaryota</taxon>
        <taxon>Viridiplantae</taxon>
        <taxon>Streptophyta</taxon>
        <taxon>Embryophyta</taxon>
        <taxon>Tracheophyta</taxon>
        <taxon>Spermatophyta</taxon>
        <taxon>Magnoliopsida</taxon>
        <taxon>eudicotyledons</taxon>
        <taxon>Gunneridae</taxon>
        <taxon>Pentapetalae</taxon>
        <taxon>asterids</taxon>
        <taxon>lamiids</taxon>
        <taxon>Lamiales</taxon>
        <taxon>Oleaceae</taxon>
        <taxon>Oleeae</taxon>
        <taxon>Olea</taxon>
    </lineage>
</organism>
<evidence type="ECO:0000259" key="9">
    <source>
        <dbReference type="PROSITE" id="PS50135"/>
    </source>
</evidence>
<keyword evidence="5" id="KW-0968">Cytoplasmic vesicle</keyword>
<dbReference type="Pfam" id="PF24932">
    <property type="entry name" value="UBA_NBR1_C"/>
    <property type="match status" value="1"/>
</dbReference>
<dbReference type="SMART" id="SM00291">
    <property type="entry name" value="ZnF_ZZ"/>
    <property type="match status" value="1"/>
</dbReference>
<dbReference type="CDD" id="cd14947">
    <property type="entry name" value="NBR1_like"/>
    <property type="match status" value="1"/>
</dbReference>
<dbReference type="EMBL" id="CACTIH010009052">
    <property type="protein sequence ID" value="CAA3021334.1"/>
    <property type="molecule type" value="Genomic_DNA"/>
</dbReference>
<dbReference type="InterPro" id="IPR043145">
    <property type="entry name" value="Znf_ZZ_sf"/>
</dbReference>
<dbReference type="Gene3D" id="3.30.60.90">
    <property type="match status" value="1"/>
</dbReference>
<dbReference type="PANTHER" id="PTHR20930:SF0">
    <property type="entry name" value="PROTEIN ILRUN"/>
    <property type="match status" value="1"/>
</dbReference>
<evidence type="ECO:0000256" key="1">
    <source>
        <dbReference type="ARBA" id="ARBA00004419"/>
    </source>
</evidence>
<evidence type="ECO:0000313" key="11">
    <source>
        <dbReference type="EMBL" id="CAA3021334.1"/>
    </source>
</evidence>
<proteinExistence type="predicted"/>
<dbReference type="PROSITE" id="PS51745">
    <property type="entry name" value="PB1"/>
    <property type="match status" value="1"/>
</dbReference>
<dbReference type="PANTHER" id="PTHR20930">
    <property type="entry name" value="OVARIAN CARCINOMA ANTIGEN CA125-RELATED"/>
    <property type="match status" value="1"/>
</dbReference>
<evidence type="ECO:0000313" key="12">
    <source>
        <dbReference type="Proteomes" id="UP000594638"/>
    </source>
</evidence>
<dbReference type="Gene3D" id="3.10.20.90">
    <property type="entry name" value="Phosphatidylinositol 3-kinase Catalytic Subunit, Chain A, domain 1"/>
    <property type="match status" value="1"/>
</dbReference>
<keyword evidence="2" id="KW-0479">Metal-binding</keyword>
<dbReference type="PROSITE" id="PS50030">
    <property type="entry name" value="UBA"/>
    <property type="match status" value="1"/>
</dbReference>
<dbReference type="AlphaFoldDB" id="A0A8S0UTC1"/>
<evidence type="ECO:0000256" key="2">
    <source>
        <dbReference type="ARBA" id="ARBA00022723"/>
    </source>
</evidence>
<dbReference type="Gene3D" id="2.60.40.10">
    <property type="entry name" value="Immunoglobulins"/>
    <property type="match status" value="1"/>
</dbReference>
<keyword evidence="12" id="KW-1185">Reference proteome</keyword>
<dbReference type="GO" id="GO:0005776">
    <property type="term" value="C:autophagosome"/>
    <property type="evidence" value="ECO:0007669"/>
    <property type="project" value="UniProtKB-SubCell"/>
</dbReference>
<dbReference type="GO" id="GO:0008270">
    <property type="term" value="F:zinc ion binding"/>
    <property type="evidence" value="ECO:0007669"/>
    <property type="project" value="UniProtKB-KW"/>
</dbReference>
<dbReference type="SMART" id="SM00666">
    <property type="entry name" value="PB1"/>
    <property type="match status" value="1"/>
</dbReference>
<dbReference type="InterPro" id="IPR013783">
    <property type="entry name" value="Ig-like_fold"/>
</dbReference>
<evidence type="ECO:0000256" key="3">
    <source>
        <dbReference type="ARBA" id="ARBA00022771"/>
    </source>
</evidence>
<dbReference type="InterPro" id="IPR032350">
    <property type="entry name" value="Nbr1_FW"/>
</dbReference>
<evidence type="ECO:0000256" key="4">
    <source>
        <dbReference type="ARBA" id="ARBA00022833"/>
    </source>
</evidence>
<dbReference type="PROSITE" id="PS50135">
    <property type="entry name" value="ZF_ZZ_2"/>
    <property type="match status" value="1"/>
</dbReference>
<evidence type="ECO:0000256" key="6">
    <source>
        <dbReference type="PROSITE-ProRule" id="PRU00228"/>
    </source>
</evidence>
<gene>
    <name evidence="11" type="ORF">OLEA9_A039580</name>
</gene>
<dbReference type="InterPro" id="IPR000433">
    <property type="entry name" value="Znf_ZZ"/>
</dbReference>
<feature type="domain" description="ZZ-type" evidence="9">
    <location>
        <begin position="421"/>
        <end position="471"/>
    </location>
</feature>
<feature type="compositionally biased region" description="Polar residues" evidence="7">
    <location>
        <begin position="180"/>
        <end position="196"/>
    </location>
</feature>